<evidence type="ECO:0000256" key="5">
    <source>
        <dbReference type="ARBA" id="ARBA00022840"/>
    </source>
</evidence>
<feature type="domain" description="Protein kinase" evidence="6">
    <location>
        <begin position="1"/>
        <end position="117"/>
    </location>
</feature>
<dbReference type="GO" id="GO:0005524">
    <property type="term" value="F:ATP binding"/>
    <property type="evidence" value="ECO:0007669"/>
    <property type="project" value="UniProtKB-KW"/>
</dbReference>
<dbReference type="PANTHER" id="PTHR24346">
    <property type="entry name" value="MAP/MICROTUBULE AFFINITY-REGULATING KINASE"/>
    <property type="match status" value="1"/>
</dbReference>
<keyword evidence="2" id="KW-0808">Transferase</keyword>
<dbReference type="GO" id="GO:0005737">
    <property type="term" value="C:cytoplasm"/>
    <property type="evidence" value="ECO:0007669"/>
    <property type="project" value="TreeGrafter"/>
</dbReference>
<dbReference type="PROSITE" id="PS00108">
    <property type="entry name" value="PROTEIN_KINASE_ST"/>
    <property type="match status" value="1"/>
</dbReference>
<keyword evidence="3" id="KW-0547">Nucleotide-binding</keyword>
<keyword evidence="5" id="KW-0067">ATP-binding</keyword>
<organism evidence="7">
    <name type="scientific">Nymphaea colorata</name>
    <name type="common">pocket water lily</name>
    <dbReference type="NCBI Taxonomy" id="210225"/>
    <lineage>
        <taxon>Eukaryota</taxon>
        <taxon>Viridiplantae</taxon>
        <taxon>Streptophyta</taxon>
        <taxon>Embryophyta</taxon>
        <taxon>Tracheophyta</taxon>
        <taxon>Spermatophyta</taxon>
        <taxon>Magnoliopsida</taxon>
        <taxon>Nymphaeales</taxon>
        <taxon>Nymphaeaceae</taxon>
        <taxon>Nymphaea</taxon>
    </lineage>
</organism>
<evidence type="ECO:0000256" key="1">
    <source>
        <dbReference type="ARBA" id="ARBA00022527"/>
    </source>
</evidence>
<dbReference type="Gene3D" id="1.10.510.10">
    <property type="entry name" value="Transferase(Phosphotransferase) domain 1"/>
    <property type="match status" value="1"/>
</dbReference>
<dbReference type="GO" id="GO:0004674">
    <property type="term" value="F:protein serine/threonine kinase activity"/>
    <property type="evidence" value="ECO:0007669"/>
    <property type="project" value="UniProtKB-KW"/>
</dbReference>
<dbReference type="AlphaFoldDB" id="A0A5K1HPL5"/>
<dbReference type="OMA" id="FLESCKY"/>
<dbReference type="SUPFAM" id="SSF56112">
    <property type="entry name" value="Protein kinase-like (PK-like)"/>
    <property type="match status" value="1"/>
</dbReference>
<dbReference type="PROSITE" id="PS50011">
    <property type="entry name" value="PROTEIN_KINASE_DOM"/>
    <property type="match status" value="1"/>
</dbReference>
<keyword evidence="4" id="KW-0418">Kinase</keyword>
<dbReference type="InterPro" id="IPR011009">
    <property type="entry name" value="Kinase-like_dom_sf"/>
</dbReference>
<evidence type="ECO:0000256" key="4">
    <source>
        <dbReference type="ARBA" id="ARBA00022777"/>
    </source>
</evidence>
<evidence type="ECO:0000259" key="6">
    <source>
        <dbReference type="PROSITE" id="PS50011"/>
    </source>
</evidence>
<dbReference type="InterPro" id="IPR008271">
    <property type="entry name" value="Ser/Thr_kinase_AS"/>
</dbReference>
<proteinExistence type="predicted"/>
<protein>
    <recommendedName>
        <fullName evidence="6">Protein kinase domain-containing protein</fullName>
    </recommendedName>
</protein>
<reference evidence="7" key="1">
    <citation type="submission" date="2019-09" db="EMBL/GenBank/DDBJ databases">
        <authorList>
            <person name="Zhang L."/>
        </authorList>
    </citation>
    <scope>NUCLEOTIDE SEQUENCE</scope>
</reference>
<evidence type="ECO:0000256" key="3">
    <source>
        <dbReference type="ARBA" id="ARBA00022741"/>
    </source>
</evidence>
<keyword evidence="1" id="KW-0723">Serine/threonine-protein kinase</keyword>
<accession>A0A5K1HPL5</accession>
<dbReference type="InterPro" id="IPR000719">
    <property type="entry name" value="Prot_kinase_dom"/>
</dbReference>
<sequence>MGVVHRDLKPENVLLDYKFNVKLIDFGLSNIFAKGETLSTACGSPCYAAPEMLTGQPYDPLKVDLWSAGVVLYAMCFGYLPFDNPDSSELYRIIREGVYEVPSHASEALTDLLSKIL</sequence>
<dbReference type="SMART" id="SM00220">
    <property type="entry name" value="S_TKc"/>
    <property type="match status" value="1"/>
</dbReference>
<dbReference type="OrthoDB" id="193931at2759"/>
<dbReference type="Pfam" id="PF00069">
    <property type="entry name" value="Pkinase"/>
    <property type="match status" value="1"/>
</dbReference>
<gene>
    <name evidence="7" type="ORF">NYM_LOCUS29720</name>
</gene>
<evidence type="ECO:0000256" key="2">
    <source>
        <dbReference type="ARBA" id="ARBA00022679"/>
    </source>
</evidence>
<dbReference type="EMBL" id="LR722051">
    <property type="protein sequence ID" value="VVW87164.1"/>
    <property type="molecule type" value="Genomic_DNA"/>
</dbReference>
<dbReference type="PANTHER" id="PTHR24346:SF82">
    <property type="entry name" value="KP78A-RELATED"/>
    <property type="match status" value="1"/>
</dbReference>
<name>A0A5K1HPL5_9MAGN</name>
<evidence type="ECO:0000313" key="7">
    <source>
        <dbReference type="EMBL" id="VVW87164.1"/>
    </source>
</evidence>
<dbReference type="GO" id="GO:0035556">
    <property type="term" value="P:intracellular signal transduction"/>
    <property type="evidence" value="ECO:0007669"/>
    <property type="project" value="TreeGrafter"/>
</dbReference>